<dbReference type="SMART" id="SM00530">
    <property type="entry name" value="HTH_XRE"/>
    <property type="match status" value="1"/>
</dbReference>
<dbReference type="AlphaFoldDB" id="A0A2G8IY23"/>
<dbReference type="PANTHER" id="PTHR46558">
    <property type="entry name" value="TRACRIPTIONAL REGULATORY PROTEIN-RELATED-RELATED"/>
    <property type="match status" value="1"/>
</dbReference>
<dbReference type="RefSeq" id="WP_099726307.1">
    <property type="nucleotide sequence ID" value="NZ_PEKP01000004.1"/>
</dbReference>
<gene>
    <name evidence="3" type="ORF">CTV99_03550</name>
</gene>
<sequence length="106" mass="12115">MSFGDRLRKARKKKNYSQEDMSKFLGITRQGYGKYEIGKSEPDIGTLIKLSNLLNVSIDYLVKGAEADYIDDLLKDPETLLAGRDGNITKEEARKLLTWIMEQDLK</sequence>
<dbReference type="EMBL" id="PEKP01000004">
    <property type="protein sequence ID" value="PIK28403.1"/>
    <property type="molecule type" value="Genomic_DNA"/>
</dbReference>
<reference evidence="3 4" key="1">
    <citation type="submission" date="2017-11" db="EMBL/GenBank/DDBJ databases">
        <title>Draft genome sequence of Bacillus pumilus 51_5il from lake Gorkoye (Russia: Novosibirsk region).</title>
        <authorList>
            <person name="Shipova A.A."/>
            <person name="Rozanov A.S."/>
            <person name="Bryanskaya A.V."/>
            <person name="Peltek S.E."/>
        </authorList>
    </citation>
    <scope>NUCLEOTIDE SEQUENCE [LARGE SCALE GENOMIC DNA]</scope>
    <source>
        <strain evidence="3 4">51_5il</strain>
    </source>
</reference>
<proteinExistence type="predicted"/>
<name>A0A2G8IY23_BACPU</name>
<dbReference type="InterPro" id="IPR010982">
    <property type="entry name" value="Lambda_DNA-bd_dom_sf"/>
</dbReference>
<protein>
    <submittedName>
        <fullName evidence="3">Transcriptional regulator</fullName>
    </submittedName>
</protein>
<evidence type="ECO:0000313" key="4">
    <source>
        <dbReference type="Proteomes" id="UP000230768"/>
    </source>
</evidence>
<dbReference type="PROSITE" id="PS50943">
    <property type="entry name" value="HTH_CROC1"/>
    <property type="match status" value="1"/>
</dbReference>
<evidence type="ECO:0000259" key="2">
    <source>
        <dbReference type="PROSITE" id="PS50943"/>
    </source>
</evidence>
<dbReference type="PANTHER" id="PTHR46558:SF14">
    <property type="entry name" value="HTH-TYPE TRANSCRIPTIONAL REGULATOR ANSR"/>
    <property type="match status" value="1"/>
</dbReference>
<dbReference type="GO" id="GO:0003677">
    <property type="term" value="F:DNA binding"/>
    <property type="evidence" value="ECO:0007669"/>
    <property type="project" value="UniProtKB-KW"/>
</dbReference>
<dbReference type="Gene3D" id="1.10.260.40">
    <property type="entry name" value="lambda repressor-like DNA-binding domains"/>
    <property type="match status" value="1"/>
</dbReference>
<accession>A0A2G8IY23</accession>
<dbReference type="Proteomes" id="UP000230768">
    <property type="component" value="Unassembled WGS sequence"/>
</dbReference>
<dbReference type="CDD" id="cd00093">
    <property type="entry name" value="HTH_XRE"/>
    <property type="match status" value="1"/>
</dbReference>
<evidence type="ECO:0000313" key="3">
    <source>
        <dbReference type="EMBL" id="PIK28403.1"/>
    </source>
</evidence>
<comment type="caution">
    <text evidence="3">The sequence shown here is derived from an EMBL/GenBank/DDBJ whole genome shotgun (WGS) entry which is preliminary data.</text>
</comment>
<evidence type="ECO:0000256" key="1">
    <source>
        <dbReference type="ARBA" id="ARBA00023125"/>
    </source>
</evidence>
<feature type="domain" description="HTH cro/C1-type" evidence="2">
    <location>
        <begin position="7"/>
        <end position="61"/>
    </location>
</feature>
<dbReference type="SUPFAM" id="SSF47413">
    <property type="entry name" value="lambda repressor-like DNA-binding domains"/>
    <property type="match status" value="1"/>
</dbReference>
<keyword evidence="1" id="KW-0238">DNA-binding</keyword>
<organism evidence="3 4">
    <name type="scientific">Bacillus pumilus</name>
    <name type="common">Bacillus mesentericus</name>
    <dbReference type="NCBI Taxonomy" id="1408"/>
    <lineage>
        <taxon>Bacteria</taxon>
        <taxon>Bacillati</taxon>
        <taxon>Bacillota</taxon>
        <taxon>Bacilli</taxon>
        <taxon>Bacillales</taxon>
        <taxon>Bacillaceae</taxon>
        <taxon>Bacillus</taxon>
    </lineage>
</organism>
<dbReference type="Pfam" id="PF01381">
    <property type="entry name" value="HTH_3"/>
    <property type="match status" value="1"/>
</dbReference>
<dbReference type="InterPro" id="IPR001387">
    <property type="entry name" value="Cro/C1-type_HTH"/>
</dbReference>